<dbReference type="InterPro" id="IPR056884">
    <property type="entry name" value="NPHP3-like_N"/>
</dbReference>
<evidence type="ECO:0000259" key="3">
    <source>
        <dbReference type="PROSITE" id="PS50837"/>
    </source>
</evidence>
<dbReference type="PANTHER" id="PTHR10039">
    <property type="entry name" value="AMELOGENIN"/>
    <property type="match status" value="1"/>
</dbReference>
<dbReference type="OrthoDB" id="4772757at2759"/>
<evidence type="ECO:0000313" key="5">
    <source>
        <dbReference type="Proteomes" id="UP000235786"/>
    </source>
</evidence>
<dbReference type="InterPro" id="IPR027417">
    <property type="entry name" value="P-loop_NTPase"/>
</dbReference>
<accession>A0A2J6QZZ4</accession>
<dbReference type="Gene3D" id="3.40.50.300">
    <property type="entry name" value="P-loop containing nucleotide triphosphate hydrolases"/>
    <property type="match status" value="1"/>
</dbReference>
<proteinExistence type="predicted"/>
<dbReference type="PANTHER" id="PTHR10039:SF17">
    <property type="entry name" value="FUNGAL STAND N-TERMINAL GOODBYE DOMAIN-CONTAINING PROTEIN-RELATED"/>
    <property type="match status" value="1"/>
</dbReference>
<name>A0A2J6QZZ4_HYAVF</name>
<evidence type="ECO:0000256" key="2">
    <source>
        <dbReference type="SAM" id="MobiDB-lite"/>
    </source>
</evidence>
<keyword evidence="5" id="KW-1185">Reference proteome</keyword>
<dbReference type="InterPro" id="IPR056125">
    <property type="entry name" value="DUF7708"/>
</dbReference>
<organism evidence="4 5">
    <name type="scientific">Hyaloscypha variabilis (strain UAMH 11265 / GT02V1 / F)</name>
    <name type="common">Meliniomyces variabilis</name>
    <dbReference type="NCBI Taxonomy" id="1149755"/>
    <lineage>
        <taxon>Eukaryota</taxon>
        <taxon>Fungi</taxon>
        <taxon>Dikarya</taxon>
        <taxon>Ascomycota</taxon>
        <taxon>Pezizomycotina</taxon>
        <taxon>Leotiomycetes</taxon>
        <taxon>Helotiales</taxon>
        <taxon>Hyaloscyphaceae</taxon>
        <taxon>Hyaloscypha</taxon>
        <taxon>Hyaloscypha variabilis</taxon>
    </lineage>
</organism>
<feature type="region of interest" description="Disordered" evidence="2">
    <location>
        <begin position="1429"/>
        <end position="1452"/>
    </location>
</feature>
<dbReference type="EMBL" id="KZ613961">
    <property type="protein sequence ID" value="PMD31840.1"/>
    <property type="molecule type" value="Genomic_DNA"/>
</dbReference>
<evidence type="ECO:0000313" key="4">
    <source>
        <dbReference type="EMBL" id="PMD31840.1"/>
    </source>
</evidence>
<dbReference type="Pfam" id="PF24809">
    <property type="entry name" value="DUF7708"/>
    <property type="match status" value="1"/>
</dbReference>
<dbReference type="Proteomes" id="UP000235786">
    <property type="component" value="Unassembled WGS sequence"/>
</dbReference>
<reference evidence="4 5" key="1">
    <citation type="submission" date="2016-04" db="EMBL/GenBank/DDBJ databases">
        <title>A degradative enzymes factory behind the ericoid mycorrhizal symbiosis.</title>
        <authorList>
            <consortium name="DOE Joint Genome Institute"/>
            <person name="Martino E."/>
            <person name="Morin E."/>
            <person name="Grelet G."/>
            <person name="Kuo A."/>
            <person name="Kohler A."/>
            <person name="Daghino S."/>
            <person name="Barry K."/>
            <person name="Choi C."/>
            <person name="Cichocki N."/>
            <person name="Clum A."/>
            <person name="Copeland A."/>
            <person name="Hainaut M."/>
            <person name="Haridas S."/>
            <person name="Labutti K."/>
            <person name="Lindquist E."/>
            <person name="Lipzen A."/>
            <person name="Khouja H.-R."/>
            <person name="Murat C."/>
            <person name="Ohm R."/>
            <person name="Olson A."/>
            <person name="Spatafora J."/>
            <person name="Veneault-Fourrey C."/>
            <person name="Henrissat B."/>
            <person name="Grigoriev I."/>
            <person name="Martin F."/>
            <person name="Perotto S."/>
        </authorList>
    </citation>
    <scope>NUCLEOTIDE SEQUENCE [LARGE SCALE GENOMIC DNA]</scope>
    <source>
        <strain evidence="4 5">F</strain>
    </source>
</reference>
<dbReference type="InterPro" id="IPR007111">
    <property type="entry name" value="NACHT_NTPase"/>
</dbReference>
<dbReference type="SUPFAM" id="SSF52540">
    <property type="entry name" value="P-loop containing nucleoside triphosphate hydrolases"/>
    <property type="match status" value="1"/>
</dbReference>
<sequence>MDDFERAREEFLTELSAAERAQFSKIKSREDFLDGIREFEQFANNKKKWSRVFKGIEKCSEKLQPYFEVLSIFVSSHSEFAAIAWGAFRLVLQLSCNFITFFEKLGDLLLTLSTRIPAYDSLIKIMRDEKGHLRPGINDLDSAKFQKSLCAFYVDVFEIFRGIARVFSQKSGKLKRTPVVITQLLWQPFDVRFANLLGRLDMHREILNLQMDVMHFNISGTMASSQTAERAENNNFQSKLIEYNELVCKMKEEFSQTQKQLLLERIKAWLMPPSFAEAFERSSKLRQDGTADWIFETGLYKEWVPEDAIENAYAASSLKRFLWVRGNPGRGKSVLAAAVIQELMASDEFSHEGPLPLVSYFFFEKNSQGGFLAPRDHAYRSILSQLLHRFQNDKDILEVISYALANGKDGQVRATPDELLELMRSLATRIGSWYIVIDAIDECQDPDQLLLDLEGALGDRSAKVLLFSRPNVRYLLNKMKLPQILTITRTSVEADLRLYFDVHLKTLQDLRILPRNVDREKLVERLLMGADGMFQWARLMITHLKSDGLLQWEKLDIINKLETPENLDDMYKRILDLLTKKLSSEQSLARRLFLWLTFGKTTLSSNQLQDILTPVKENASDPLKAIAPREKTDEFSSFEHNIVMVSGGLVESRRLGDSKATRYCFIHGSVAEFFMSRCNHFEATYGSKPGTLGYLLPATCEAEAELAVSCLAYMFQRVPGQPLSGNMFEAASSTTLRELLPFLEYAVLYWPHHLASTNVPLEEMHKSKIYEDKLDFFYYDIEMLLAILSRFLLNKLTPMVWVEASYTFGRTKAQHGKIHRLLIQWATWANELDPSRLSKSSVDVPPAIAAFSGDLIKLQELWGDTLLVGPHQIWNDVTAFTSSPFFVQTSAVTIKSLTTQSSNRSALSTTPLSKISRDDPSSDLLAVLTVWPSKAFELCWRKSTARRKHQTKENQYDGWIAQYEIWNIEEDDPVVVEDFNIPIDKNEVELQYERFQKYVKSFSKVPSTSTAKKDLALHFPTSIDSNLKTFTILRTVYKRDQTTGPRTRILDSSASRWRPILMPVIHTIDSTLLKGSSEKQQKEKSKYIHDTESGAQSYDTLLKLHKTPAFRMVTSQNYILYQSIAGREALSPDEDGAATIAVFMLTNITGDDETKLLGCIEGGQKQGSMHHCVFHPTYPLLAFYHHSPTGISQIILWCFARDFASRSSFMLLNQSVLQSKDGFSTSSVATISGRPKYIQFSACGTQIIYQLHSSSNPHAKPIRDLQVFAIAEQQQAEIEKTSYQPTTPHAKTEPTCQDLEKTNVLPPSMELNQPVFHDEGAWTRLAFTSNRSVTLVHCTDNGVEEEQSLLSLPAWNDVKSVSPSIRMPSKTREDKVTIILNKTAQPFYTIGNGGEHTPPAVVRKDIRAIAKPRVKNSVLGKTGEGWQGIGDFEGSDGDEESCMSKRARIDNE</sequence>
<dbReference type="PROSITE" id="PS50837">
    <property type="entry name" value="NACHT"/>
    <property type="match status" value="1"/>
</dbReference>
<dbReference type="Pfam" id="PF24883">
    <property type="entry name" value="NPHP3_N"/>
    <property type="match status" value="1"/>
</dbReference>
<feature type="domain" description="NACHT" evidence="3">
    <location>
        <begin position="320"/>
        <end position="471"/>
    </location>
</feature>
<protein>
    <recommendedName>
        <fullName evidence="3">NACHT domain-containing protein</fullName>
    </recommendedName>
</protein>
<keyword evidence="1" id="KW-0677">Repeat</keyword>
<gene>
    <name evidence="4" type="ORF">L207DRAFT_572598</name>
</gene>
<evidence type="ECO:0000256" key="1">
    <source>
        <dbReference type="ARBA" id="ARBA00022737"/>
    </source>
</evidence>